<reference evidence="1 2" key="2">
    <citation type="journal article" date="2022" name="Mol. Ecol. Resour.">
        <title>The genomes of chicory, endive, great burdock and yacon provide insights into Asteraceae paleo-polyploidization history and plant inulin production.</title>
        <authorList>
            <person name="Fan W."/>
            <person name="Wang S."/>
            <person name="Wang H."/>
            <person name="Wang A."/>
            <person name="Jiang F."/>
            <person name="Liu H."/>
            <person name="Zhao H."/>
            <person name="Xu D."/>
            <person name="Zhang Y."/>
        </authorList>
    </citation>
    <scope>NUCLEOTIDE SEQUENCE [LARGE SCALE GENOMIC DNA]</scope>
    <source>
        <strain evidence="2">cv. Niubang</strain>
    </source>
</reference>
<dbReference type="EMBL" id="CM042049">
    <property type="protein sequence ID" value="KAI3748640.1"/>
    <property type="molecule type" value="Genomic_DNA"/>
</dbReference>
<sequence length="211" mass="23976">MAAYMKETDNTVLSLSNLQIHHNTTGSSELVNHTLYQDFFGFSSEEWSPNTSYDNSPENIIFCGKLISSKRPISKDNMSKPTTMVEVTNSPLFRSTSGSFRYMPFKIASRPNTSRSKMSLTFMERSRLMASSKSKSRWQVFLFGFRSGKFPKKMDLSDIKIRQLRHQSTTTKVSSPSADLHVGWEESVGRRTDKKGWWRVVDVLGCGGGYL</sequence>
<accession>A0ACB9DQ92</accession>
<dbReference type="Proteomes" id="UP001055879">
    <property type="component" value="Linkage Group LG03"/>
</dbReference>
<reference evidence="2" key="1">
    <citation type="journal article" date="2022" name="Mol. Ecol. Resour.">
        <title>The genomes of chicory, endive, great burdock and yacon provide insights into Asteraceae palaeo-polyploidization history and plant inulin production.</title>
        <authorList>
            <person name="Fan W."/>
            <person name="Wang S."/>
            <person name="Wang H."/>
            <person name="Wang A."/>
            <person name="Jiang F."/>
            <person name="Liu H."/>
            <person name="Zhao H."/>
            <person name="Xu D."/>
            <person name="Zhang Y."/>
        </authorList>
    </citation>
    <scope>NUCLEOTIDE SEQUENCE [LARGE SCALE GENOMIC DNA]</scope>
    <source>
        <strain evidence="2">cv. Niubang</strain>
    </source>
</reference>
<name>A0ACB9DQ92_ARCLA</name>
<proteinExistence type="predicted"/>
<protein>
    <submittedName>
        <fullName evidence="1">Uncharacterized protein</fullName>
    </submittedName>
</protein>
<gene>
    <name evidence="1" type="ORF">L6452_11879</name>
</gene>
<comment type="caution">
    <text evidence="1">The sequence shown here is derived from an EMBL/GenBank/DDBJ whole genome shotgun (WGS) entry which is preliminary data.</text>
</comment>
<evidence type="ECO:0000313" key="2">
    <source>
        <dbReference type="Proteomes" id="UP001055879"/>
    </source>
</evidence>
<organism evidence="1 2">
    <name type="scientific">Arctium lappa</name>
    <name type="common">Greater burdock</name>
    <name type="synonym">Lappa major</name>
    <dbReference type="NCBI Taxonomy" id="4217"/>
    <lineage>
        <taxon>Eukaryota</taxon>
        <taxon>Viridiplantae</taxon>
        <taxon>Streptophyta</taxon>
        <taxon>Embryophyta</taxon>
        <taxon>Tracheophyta</taxon>
        <taxon>Spermatophyta</taxon>
        <taxon>Magnoliopsida</taxon>
        <taxon>eudicotyledons</taxon>
        <taxon>Gunneridae</taxon>
        <taxon>Pentapetalae</taxon>
        <taxon>asterids</taxon>
        <taxon>campanulids</taxon>
        <taxon>Asterales</taxon>
        <taxon>Asteraceae</taxon>
        <taxon>Carduoideae</taxon>
        <taxon>Cardueae</taxon>
        <taxon>Arctiinae</taxon>
        <taxon>Arctium</taxon>
    </lineage>
</organism>
<keyword evidence="2" id="KW-1185">Reference proteome</keyword>
<evidence type="ECO:0000313" key="1">
    <source>
        <dbReference type="EMBL" id="KAI3748640.1"/>
    </source>
</evidence>